<protein>
    <recommendedName>
        <fullName evidence="1">DUF6546 domain-containing protein</fullName>
    </recommendedName>
</protein>
<dbReference type="InterPro" id="IPR046676">
    <property type="entry name" value="DUF6546"/>
</dbReference>
<dbReference type="EMBL" id="MU001493">
    <property type="protein sequence ID" value="KAF2450213.1"/>
    <property type="molecule type" value="Genomic_DNA"/>
</dbReference>
<dbReference type="OrthoDB" id="3728558at2759"/>
<dbReference type="Proteomes" id="UP000799764">
    <property type="component" value="Unassembled WGS sequence"/>
</dbReference>
<evidence type="ECO:0000313" key="3">
    <source>
        <dbReference type="Proteomes" id="UP000799764"/>
    </source>
</evidence>
<keyword evidence="3" id="KW-1185">Reference proteome</keyword>
<dbReference type="Pfam" id="PF20183">
    <property type="entry name" value="DUF6546"/>
    <property type="match status" value="1"/>
</dbReference>
<gene>
    <name evidence="2" type="ORF">P171DRAFT_468610</name>
</gene>
<dbReference type="AlphaFoldDB" id="A0A9P4PVX1"/>
<reference evidence="2" key="1">
    <citation type="journal article" date="2020" name="Stud. Mycol.">
        <title>101 Dothideomycetes genomes: a test case for predicting lifestyles and emergence of pathogens.</title>
        <authorList>
            <person name="Haridas S."/>
            <person name="Albert R."/>
            <person name="Binder M."/>
            <person name="Bloem J."/>
            <person name="Labutti K."/>
            <person name="Salamov A."/>
            <person name="Andreopoulos B."/>
            <person name="Baker S."/>
            <person name="Barry K."/>
            <person name="Bills G."/>
            <person name="Bluhm B."/>
            <person name="Cannon C."/>
            <person name="Castanera R."/>
            <person name="Culley D."/>
            <person name="Daum C."/>
            <person name="Ezra D."/>
            <person name="Gonzalez J."/>
            <person name="Henrissat B."/>
            <person name="Kuo A."/>
            <person name="Liang C."/>
            <person name="Lipzen A."/>
            <person name="Lutzoni F."/>
            <person name="Magnuson J."/>
            <person name="Mondo S."/>
            <person name="Nolan M."/>
            <person name="Ohm R."/>
            <person name="Pangilinan J."/>
            <person name="Park H.-J."/>
            <person name="Ramirez L."/>
            <person name="Alfaro M."/>
            <person name="Sun H."/>
            <person name="Tritt A."/>
            <person name="Yoshinaga Y."/>
            <person name="Zwiers L.-H."/>
            <person name="Turgeon B."/>
            <person name="Goodwin S."/>
            <person name="Spatafora J."/>
            <person name="Crous P."/>
            <person name="Grigoriev I."/>
        </authorList>
    </citation>
    <scope>NUCLEOTIDE SEQUENCE</scope>
    <source>
        <strain evidence="2">CBS 690.94</strain>
    </source>
</reference>
<evidence type="ECO:0000313" key="2">
    <source>
        <dbReference type="EMBL" id="KAF2450213.1"/>
    </source>
</evidence>
<comment type="caution">
    <text evidence="2">The sequence shown here is derived from an EMBL/GenBank/DDBJ whole genome shotgun (WGS) entry which is preliminary data.</text>
</comment>
<accession>A0A9P4PVX1</accession>
<name>A0A9P4PVX1_9PLEO</name>
<proteinExistence type="predicted"/>
<evidence type="ECO:0000259" key="1">
    <source>
        <dbReference type="Pfam" id="PF20183"/>
    </source>
</evidence>
<feature type="domain" description="DUF6546" evidence="1">
    <location>
        <begin position="219"/>
        <end position="376"/>
    </location>
</feature>
<sequence>MDRTSLPPEIQFMILKHLASGNNIAQYATSYDCSECNQYESEYEHRTTAVAVKDGIRTMFQTLRKSSHSGDMTLDLSIYSPSDAEHYFKYIRFEPANVLSRNRMREQATPRCSTQHVAMPPCCQQGLWRILFMDFDASGHETSESGGEFWASVPQVSCVTRLLLRRETRRLWDLIAISRLSAHFPNLEDLVIEPWSAGVNEIEMDTDKRWTDLVFPSLIPNNLRRMTLFEDFSEAYDPRNTLYVLEHQVYPAFGTEIAQLVDLFSDYQYTRAIRIVSARLTRALAEASLGLQHLSVAFMTDARLFWGVRRDWVWEHLQTLALTSQDLEQHNDPRKIEHVLYSAAGAVKKMPKLQTMELWNGGKGHAALFRYNSNRGRR</sequence>
<organism evidence="2 3">
    <name type="scientific">Karstenula rhodostoma CBS 690.94</name>
    <dbReference type="NCBI Taxonomy" id="1392251"/>
    <lineage>
        <taxon>Eukaryota</taxon>
        <taxon>Fungi</taxon>
        <taxon>Dikarya</taxon>
        <taxon>Ascomycota</taxon>
        <taxon>Pezizomycotina</taxon>
        <taxon>Dothideomycetes</taxon>
        <taxon>Pleosporomycetidae</taxon>
        <taxon>Pleosporales</taxon>
        <taxon>Massarineae</taxon>
        <taxon>Didymosphaeriaceae</taxon>
        <taxon>Karstenula</taxon>
    </lineage>
</organism>